<proteinExistence type="predicted"/>
<name>A0A4R4RE35_9ACTN</name>
<dbReference type="InterPro" id="IPR036388">
    <property type="entry name" value="WH-like_DNA-bd_sf"/>
</dbReference>
<dbReference type="InterPro" id="IPR023187">
    <property type="entry name" value="Tscrpt_reg_MarR-type_CS"/>
</dbReference>
<dbReference type="Proteomes" id="UP000295621">
    <property type="component" value="Unassembled WGS sequence"/>
</dbReference>
<dbReference type="Gene3D" id="1.10.10.10">
    <property type="entry name" value="Winged helix-like DNA-binding domain superfamily/Winged helix DNA-binding domain"/>
    <property type="match status" value="1"/>
</dbReference>
<evidence type="ECO:0000313" key="5">
    <source>
        <dbReference type="EMBL" id="TDC47406.1"/>
    </source>
</evidence>
<dbReference type="PROSITE" id="PS50995">
    <property type="entry name" value="HTH_MARR_2"/>
    <property type="match status" value="1"/>
</dbReference>
<dbReference type="SMART" id="SM00347">
    <property type="entry name" value="HTH_MARR"/>
    <property type="match status" value="1"/>
</dbReference>
<dbReference type="InterPro" id="IPR039422">
    <property type="entry name" value="MarR/SlyA-like"/>
</dbReference>
<comment type="caution">
    <text evidence="5">The sequence shown here is derived from an EMBL/GenBank/DDBJ whole genome shotgun (WGS) entry which is preliminary data.</text>
</comment>
<gene>
    <name evidence="5" type="ORF">E1212_24360</name>
</gene>
<dbReference type="SUPFAM" id="SSF46785">
    <property type="entry name" value="Winged helix' DNA-binding domain"/>
    <property type="match status" value="1"/>
</dbReference>
<evidence type="ECO:0000256" key="1">
    <source>
        <dbReference type="ARBA" id="ARBA00023015"/>
    </source>
</evidence>
<dbReference type="AlphaFoldDB" id="A0A4R4RE35"/>
<dbReference type="GO" id="GO:0003700">
    <property type="term" value="F:DNA-binding transcription factor activity"/>
    <property type="evidence" value="ECO:0007669"/>
    <property type="project" value="InterPro"/>
</dbReference>
<dbReference type="OrthoDB" id="122135at2"/>
<dbReference type="GO" id="GO:0003677">
    <property type="term" value="F:DNA binding"/>
    <property type="evidence" value="ECO:0007669"/>
    <property type="project" value="UniProtKB-KW"/>
</dbReference>
<dbReference type="GO" id="GO:0006950">
    <property type="term" value="P:response to stress"/>
    <property type="evidence" value="ECO:0007669"/>
    <property type="project" value="TreeGrafter"/>
</dbReference>
<evidence type="ECO:0000256" key="2">
    <source>
        <dbReference type="ARBA" id="ARBA00023125"/>
    </source>
</evidence>
<keyword evidence="1" id="KW-0805">Transcription regulation</keyword>
<dbReference type="EMBL" id="SMKL01000075">
    <property type="protein sequence ID" value="TDC47406.1"/>
    <property type="molecule type" value="Genomic_DNA"/>
</dbReference>
<evidence type="ECO:0000259" key="4">
    <source>
        <dbReference type="PROSITE" id="PS50995"/>
    </source>
</evidence>
<dbReference type="InterPro" id="IPR036390">
    <property type="entry name" value="WH_DNA-bd_sf"/>
</dbReference>
<evidence type="ECO:0000256" key="3">
    <source>
        <dbReference type="ARBA" id="ARBA00023163"/>
    </source>
</evidence>
<dbReference type="Pfam" id="PF12802">
    <property type="entry name" value="MarR_2"/>
    <property type="match status" value="1"/>
</dbReference>
<feature type="domain" description="HTH marR-type" evidence="4">
    <location>
        <begin position="1"/>
        <end position="148"/>
    </location>
</feature>
<keyword evidence="3" id="KW-0804">Transcription</keyword>
<evidence type="ECO:0000313" key="6">
    <source>
        <dbReference type="Proteomes" id="UP000295621"/>
    </source>
</evidence>
<keyword evidence="6" id="KW-1185">Reference proteome</keyword>
<protein>
    <submittedName>
        <fullName evidence="5">MarR family transcriptional regulator</fullName>
    </submittedName>
</protein>
<organism evidence="5 6">
    <name type="scientific">Jiangella ureilytica</name>
    <dbReference type="NCBI Taxonomy" id="2530374"/>
    <lineage>
        <taxon>Bacteria</taxon>
        <taxon>Bacillati</taxon>
        <taxon>Actinomycetota</taxon>
        <taxon>Actinomycetes</taxon>
        <taxon>Jiangellales</taxon>
        <taxon>Jiangellaceae</taxon>
        <taxon>Jiangella</taxon>
    </lineage>
</organism>
<sequence>MSTPRPMTAGRQRPVNVAVLLRDAFTTLNGHVLRRLAGSGHEAVRAAHGAIFQHLDDTGTTVSRLAERAQITKQAAAELVQHLEAHGYVVREPDPSDRRAKLVLPTAKGREVVAIAQRAVPEIEGRLERELGATRLEELRADLRRIIELG</sequence>
<accession>A0A4R4RE35</accession>
<dbReference type="PRINTS" id="PR00598">
    <property type="entry name" value="HTHMARR"/>
</dbReference>
<keyword evidence="2" id="KW-0238">DNA-binding</keyword>
<reference evidence="5 6" key="1">
    <citation type="submission" date="2019-02" db="EMBL/GenBank/DDBJ databases">
        <title>Draft genome sequences of novel Actinobacteria.</title>
        <authorList>
            <person name="Sahin N."/>
            <person name="Ay H."/>
            <person name="Saygin H."/>
        </authorList>
    </citation>
    <scope>NUCLEOTIDE SEQUENCE [LARGE SCALE GENOMIC DNA]</scope>
    <source>
        <strain evidence="5 6">KC603</strain>
    </source>
</reference>
<dbReference type="PANTHER" id="PTHR33164">
    <property type="entry name" value="TRANSCRIPTIONAL REGULATOR, MARR FAMILY"/>
    <property type="match status" value="1"/>
</dbReference>
<dbReference type="PROSITE" id="PS01117">
    <property type="entry name" value="HTH_MARR_1"/>
    <property type="match status" value="1"/>
</dbReference>
<dbReference type="PANTHER" id="PTHR33164:SF99">
    <property type="entry name" value="MARR FAMILY REGULATORY PROTEIN"/>
    <property type="match status" value="1"/>
</dbReference>
<dbReference type="InterPro" id="IPR000835">
    <property type="entry name" value="HTH_MarR-typ"/>
</dbReference>